<evidence type="ECO:0000313" key="3">
    <source>
        <dbReference type="EMBL" id="KNC97062.1"/>
    </source>
</evidence>
<dbReference type="GO" id="GO:0042392">
    <property type="term" value="F:sphingosine-1-phosphate phosphatase activity"/>
    <property type="evidence" value="ECO:0007669"/>
    <property type="project" value="TreeGrafter"/>
</dbReference>
<dbReference type="eggNOG" id="KOG3146">
    <property type="taxonomic scope" value="Eukaryota"/>
</dbReference>
<dbReference type="GeneID" id="27690673"/>
<feature type="transmembrane region" description="Helical" evidence="1">
    <location>
        <begin position="98"/>
        <end position="115"/>
    </location>
</feature>
<dbReference type="PANTHER" id="PTHR14969:SF13">
    <property type="entry name" value="AT30094P"/>
    <property type="match status" value="1"/>
</dbReference>
<dbReference type="InterPro" id="IPR000326">
    <property type="entry name" value="PAP2/HPO"/>
</dbReference>
<dbReference type="AlphaFoldDB" id="A0A0L0H782"/>
<sequence length="195" mass="21427">MRKREALFSVVKHARFTVTAAVAMTILYTRSPQVLWTAAGGVACSFVAKLLKTIIRQPRPSIVLEKKVSSPSTTSPPHIITRIFSSHTHGMPSSHTQVTAYFATYFTLYYLVLSPHNPHPPTKPSTAASGILIGLNVFGLIVAWSRVYLGKHTVAQVGVGWVVGTVFAAGWYWAWRWGGAAELVEGWCRMVGFVQ</sequence>
<evidence type="ECO:0000313" key="4">
    <source>
        <dbReference type="Proteomes" id="UP000053201"/>
    </source>
</evidence>
<dbReference type="Gene3D" id="1.20.144.10">
    <property type="entry name" value="Phosphatidic acid phosphatase type 2/haloperoxidase"/>
    <property type="match status" value="1"/>
</dbReference>
<protein>
    <recommendedName>
        <fullName evidence="2">Phosphatidic acid phosphatase type 2/haloperoxidase domain-containing protein</fullName>
    </recommendedName>
</protein>
<gene>
    <name evidence="3" type="ORF">SPPG_07459</name>
</gene>
<dbReference type="InParanoid" id="A0A0L0H782"/>
<dbReference type="STRING" id="645134.A0A0L0H782"/>
<dbReference type="OMA" id="VWLGHHT"/>
<organism evidence="3 4">
    <name type="scientific">Spizellomyces punctatus (strain DAOM BR117)</name>
    <dbReference type="NCBI Taxonomy" id="645134"/>
    <lineage>
        <taxon>Eukaryota</taxon>
        <taxon>Fungi</taxon>
        <taxon>Fungi incertae sedis</taxon>
        <taxon>Chytridiomycota</taxon>
        <taxon>Chytridiomycota incertae sedis</taxon>
        <taxon>Chytridiomycetes</taxon>
        <taxon>Spizellomycetales</taxon>
        <taxon>Spizellomycetaceae</taxon>
        <taxon>Spizellomyces</taxon>
    </lineage>
</organism>
<feature type="domain" description="Phosphatidic acid phosphatase type 2/haloperoxidase" evidence="2">
    <location>
        <begin position="34"/>
        <end position="172"/>
    </location>
</feature>
<feature type="transmembrane region" description="Helical" evidence="1">
    <location>
        <begin position="154"/>
        <end position="174"/>
    </location>
</feature>
<dbReference type="OrthoDB" id="2128954at2759"/>
<name>A0A0L0H782_SPIPD</name>
<feature type="transmembrane region" description="Helical" evidence="1">
    <location>
        <begin position="34"/>
        <end position="51"/>
    </location>
</feature>
<keyword evidence="4" id="KW-1185">Reference proteome</keyword>
<reference evidence="3 4" key="1">
    <citation type="submission" date="2009-08" db="EMBL/GenBank/DDBJ databases">
        <title>The Genome Sequence of Spizellomyces punctatus strain DAOM BR117.</title>
        <authorList>
            <consortium name="The Broad Institute Genome Sequencing Platform"/>
            <person name="Russ C."/>
            <person name="Cuomo C."/>
            <person name="Shea T."/>
            <person name="Young S.K."/>
            <person name="Zeng Q."/>
            <person name="Koehrsen M."/>
            <person name="Haas B."/>
            <person name="Borodovsky M."/>
            <person name="Guigo R."/>
            <person name="Alvarado L."/>
            <person name="Berlin A."/>
            <person name="Bochicchio J."/>
            <person name="Borenstein D."/>
            <person name="Chapman S."/>
            <person name="Chen Z."/>
            <person name="Engels R."/>
            <person name="Freedman E."/>
            <person name="Gellesch M."/>
            <person name="Goldberg J."/>
            <person name="Griggs A."/>
            <person name="Gujja S."/>
            <person name="Heiman D."/>
            <person name="Hepburn T."/>
            <person name="Howarth C."/>
            <person name="Jen D."/>
            <person name="Larson L."/>
            <person name="Lewis B."/>
            <person name="Mehta T."/>
            <person name="Park D."/>
            <person name="Pearson M."/>
            <person name="Roberts A."/>
            <person name="Saif S."/>
            <person name="Shenoy N."/>
            <person name="Sisk P."/>
            <person name="Stolte C."/>
            <person name="Sykes S."/>
            <person name="Thomson T."/>
            <person name="Walk T."/>
            <person name="White J."/>
            <person name="Yandava C."/>
            <person name="Burger G."/>
            <person name="Gray M.W."/>
            <person name="Holland P.W.H."/>
            <person name="King N."/>
            <person name="Lang F.B.F."/>
            <person name="Roger A.J."/>
            <person name="Ruiz-Trillo I."/>
            <person name="Lander E."/>
            <person name="Nusbaum C."/>
        </authorList>
    </citation>
    <scope>NUCLEOTIDE SEQUENCE [LARGE SCALE GENOMIC DNA]</scope>
    <source>
        <strain evidence="3 4">DAOM BR117</strain>
    </source>
</reference>
<dbReference type="SUPFAM" id="SSF48317">
    <property type="entry name" value="Acid phosphatase/Vanadium-dependent haloperoxidase"/>
    <property type="match status" value="1"/>
</dbReference>
<feature type="transmembrane region" description="Helical" evidence="1">
    <location>
        <begin position="7"/>
        <end position="28"/>
    </location>
</feature>
<dbReference type="VEuPathDB" id="FungiDB:SPPG_07459"/>
<dbReference type="Proteomes" id="UP000053201">
    <property type="component" value="Unassembled WGS sequence"/>
</dbReference>
<keyword evidence="1" id="KW-1133">Transmembrane helix</keyword>
<evidence type="ECO:0000259" key="2">
    <source>
        <dbReference type="SMART" id="SM00014"/>
    </source>
</evidence>
<evidence type="ECO:0000256" key="1">
    <source>
        <dbReference type="SAM" id="Phobius"/>
    </source>
</evidence>
<keyword evidence="1" id="KW-0812">Transmembrane</keyword>
<dbReference type="SMART" id="SM00014">
    <property type="entry name" value="acidPPc"/>
    <property type="match status" value="1"/>
</dbReference>
<dbReference type="EMBL" id="KQ257465">
    <property type="protein sequence ID" value="KNC97062.1"/>
    <property type="molecule type" value="Genomic_DNA"/>
</dbReference>
<dbReference type="Pfam" id="PF01569">
    <property type="entry name" value="PAP2"/>
    <property type="match status" value="1"/>
</dbReference>
<feature type="transmembrane region" description="Helical" evidence="1">
    <location>
        <begin position="127"/>
        <end position="147"/>
    </location>
</feature>
<accession>A0A0L0H782</accession>
<dbReference type="PANTHER" id="PTHR14969">
    <property type="entry name" value="SPHINGOSINE-1-PHOSPHATE PHOSPHOHYDROLASE"/>
    <property type="match status" value="1"/>
</dbReference>
<keyword evidence="1" id="KW-0472">Membrane</keyword>
<proteinExistence type="predicted"/>
<dbReference type="InterPro" id="IPR036938">
    <property type="entry name" value="PAP2/HPO_sf"/>
</dbReference>
<dbReference type="RefSeq" id="XP_016605102.1">
    <property type="nucleotide sequence ID" value="XM_016755624.1"/>
</dbReference>